<dbReference type="OrthoDB" id="1909991at2"/>
<dbReference type="AlphaFoldDB" id="A0A368Y045"/>
<reference evidence="1 2" key="1">
    <citation type="submission" date="2018-07" db="EMBL/GenBank/DDBJ databases">
        <title>Genomic Encyclopedia of Type Strains, Phase IV (KMG-IV): sequencing the most valuable type-strain genomes for metagenomic binning, comparative biology and taxonomic classification.</title>
        <authorList>
            <person name="Goeker M."/>
        </authorList>
    </citation>
    <scope>NUCLEOTIDE SEQUENCE [LARGE SCALE GENOMIC DNA]</scope>
    <source>
        <strain evidence="1 2">DSM 27696</strain>
    </source>
</reference>
<proteinExistence type="predicted"/>
<dbReference type="EMBL" id="QPJJ01000004">
    <property type="protein sequence ID" value="RCW73069.1"/>
    <property type="molecule type" value="Genomic_DNA"/>
</dbReference>
<sequence length="116" mass="12889">MRVFISIFLLFLFSSILIGCVTSPGQNEGGVLNKEQVLKLNPDADLFEFNGKVYSTGVNWIEEKELTKGEQVGEISEGMANKLPLGAKIFETNESGVILIVEYDGRQKRYLLQSGE</sequence>
<name>A0A368Y045_9BACI</name>
<evidence type="ECO:0000313" key="2">
    <source>
        <dbReference type="Proteomes" id="UP000252585"/>
    </source>
</evidence>
<organism evidence="1 2">
    <name type="scientific">Saliterribacillus persicus</name>
    <dbReference type="NCBI Taxonomy" id="930114"/>
    <lineage>
        <taxon>Bacteria</taxon>
        <taxon>Bacillati</taxon>
        <taxon>Bacillota</taxon>
        <taxon>Bacilli</taxon>
        <taxon>Bacillales</taxon>
        <taxon>Bacillaceae</taxon>
        <taxon>Saliterribacillus</taxon>
    </lineage>
</organism>
<comment type="caution">
    <text evidence="1">The sequence shown here is derived from an EMBL/GenBank/DDBJ whole genome shotgun (WGS) entry which is preliminary data.</text>
</comment>
<keyword evidence="2" id="KW-1185">Reference proteome</keyword>
<evidence type="ECO:0000313" key="1">
    <source>
        <dbReference type="EMBL" id="RCW73069.1"/>
    </source>
</evidence>
<dbReference type="PROSITE" id="PS51257">
    <property type="entry name" value="PROKAR_LIPOPROTEIN"/>
    <property type="match status" value="1"/>
</dbReference>
<dbReference type="Proteomes" id="UP000252585">
    <property type="component" value="Unassembled WGS sequence"/>
</dbReference>
<gene>
    <name evidence="1" type="ORF">DFR57_10464</name>
</gene>
<accession>A0A368Y045</accession>
<evidence type="ECO:0008006" key="3">
    <source>
        <dbReference type="Google" id="ProtNLM"/>
    </source>
</evidence>
<protein>
    <recommendedName>
        <fullName evidence="3">Lipoprotein</fullName>
    </recommendedName>
</protein>
<dbReference type="RefSeq" id="WP_114352176.1">
    <property type="nucleotide sequence ID" value="NZ_QPJJ01000004.1"/>
</dbReference>